<dbReference type="InterPro" id="IPR029063">
    <property type="entry name" value="SAM-dependent_MTases_sf"/>
</dbReference>
<dbReference type="Gene3D" id="3.40.50.150">
    <property type="entry name" value="Vaccinia Virus protein VP39"/>
    <property type="match status" value="1"/>
</dbReference>
<dbReference type="SUPFAM" id="SSF53335">
    <property type="entry name" value="S-adenosyl-L-methionine-dependent methyltransferases"/>
    <property type="match status" value="1"/>
</dbReference>
<dbReference type="GO" id="GO:0032259">
    <property type="term" value="P:methylation"/>
    <property type="evidence" value="ECO:0007669"/>
    <property type="project" value="UniProtKB-KW"/>
</dbReference>
<dbReference type="InterPro" id="IPR041698">
    <property type="entry name" value="Methyltransf_25"/>
</dbReference>
<dbReference type="AlphaFoldDB" id="A0A0W0RQL1"/>
<dbReference type="Gene3D" id="2.20.25.110">
    <property type="entry name" value="S-adenosyl-L-methionine-dependent methyltransferases"/>
    <property type="match status" value="1"/>
</dbReference>
<organism evidence="2 3">
    <name type="scientific">Legionella bozemanae</name>
    <name type="common">Fluoribacter bozemanae</name>
    <dbReference type="NCBI Taxonomy" id="447"/>
    <lineage>
        <taxon>Bacteria</taxon>
        <taxon>Pseudomonadati</taxon>
        <taxon>Pseudomonadota</taxon>
        <taxon>Gammaproteobacteria</taxon>
        <taxon>Legionellales</taxon>
        <taxon>Legionellaceae</taxon>
        <taxon>Legionella</taxon>
    </lineage>
</organism>
<dbReference type="OrthoDB" id="9804312at2"/>
<dbReference type="EMBL" id="LNXU01000019">
    <property type="protein sequence ID" value="KTC73351.1"/>
    <property type="molecule type" value="Genomic_DNA"/>
</dbReference>
<comment type="caution">
    <text evidence="2">The sequence shown here is derived from an EMBL/GenBank/DDBJ whole genome shotgun (WGS) entry which is preliminary data.</text>
</comment>
<keyword evidence="3" id="KW-1185">Reference proteome</keyword>
<dbReference type="RefSeq" id="WP_058459628.1">
    <property type="nucleotide sequence ID" value="NZ_CAAAIY010000010.1"/>
</dbReference>
<dbReference type="Pfam" id="PF13649">
    <property type="entry name" value="Methyltransf_25"/>
    <property type="match status" value="1"/>
</dbReference>
<dbReference type="STRING" id="447.Lboz_1997"/>
<dbReference type="CDD" id="cd02440">
    <property type="entry name" value="AdoMet_MTases"/>
    <property type="match status" value="1"/>
</dbReference>
<evidence type="ECO:0000259" key="1">
    <source>
        <dbReference type="Pfam" id="PF13649"/>
    </source>
</evidence>
<proteinExistence type="predicted"/>
<evidence type="ECO:0000313" key="3">
    <source>
        <dbReference type="Proteomes" id="UP000054695"/>
    </source>
</evidence>
<gene>
    <name evidence="2" type="ORF">Lboz_1997</name>
</gene>
<accession>A0A0W0RQL1</accession>
<keyword evidence="2" id="KW-0808">Transferase</keyword>
<reference evidence="2 3" key="1">
    <citation type="submission" date="2015-11" db="EMBL/GenBank/DDBJ databases">
        <title>Genomic analysis of 38 Legionella species identifies large and diverse effector repertoires.</title>
        <authorList>
            <person name="Burstein D."/>
            <person name="Amaro F."/>
            <person name="Zusman T."/>
            <person name="Lifshitz Z."/>
            <person name="Cohen O."/>
            <person name="Gilbert J.A."/>
            <person name="Pupko T."/>
            <person name="Shuman H.A."/>
            <person name="Segal G."/>
        </authorList>
    </citation>
    <scope>NUCLEOTIDE SEQUENCE [LARGE SCALE GENOMIC DNA]</scope>
    <source>
        <strain evidence="2 3">WIGA</strain>
    </source>
</reference>
<sequence>MANKSLDTYLSLCTQVYDLSKPLPPADAWNFYLSYAKETEGPILEPMCGTGRFLLPLLKEGFAIEGFDASQSMLDALHAKAKAQQVTPLVWHGYLEALSQAKYYGLIFIPSGSFGLIIDLAEVKHALKMIYHHLKDDGIFVFETETLNAVPKELGVWRGSRWYRADGQMILLSQLAMLEETMCYSIGKYELIKANQLIKTEVEEYKIRLYDNPALLLDLLRETGFREIRLVKAFDRSASPDKQDETILYECRK</sequence>
<feature type="domain" description="Methyltransferase" evidence="1">
    <location>
        <begin position="43"/>
        <end position="138"/>
    </location>
</feature>
<name>A0A0W0RQL1_LEGBO</name>
<dbReference type="PATRIC" id="fig|447.4.peg.2126"/>
<keyword evidence="2" id="KW-0489">Methyltransferase</keyword>
<dbReference type="Proteomes" id="UP000054695">
    <property type="component" value="Unassembled WGS sequence"/>
</dbReference>
<protein>
    <submittedName>
        <fullName evidence="2">Methyltransferase, ubiE/COQ5 family</fullName>
    </submittedName>
</protein>
<evidence type="ECO:0000313" key="2">
    <source>
        <dbReference type="EMBL" id="KTC73351.1"/>
    </source>
</evidence>
<dbReference type="GO" id="GO:0008168">
    <property type="term" value="F:methyltransferase activity"/>
    <property type="evidence" value="ECO:0007669"/>
    <property type="project" value="UniProtKB-KW"/>
</dbReference>